<dbReference type="Proteomes" id="UP000187209">
    <property type="component" value="Unassembled WGS sequence"/>
</dbReference>
<comment type="caution">
    <text evidence="2">The sequence shown here is derived from an EMBL/GenBank/DDBJ whole genome shotgun (WGS) entry which is preliminary data.</text>
</comment>
<feature type="region of interest" description="Disordered" evidence="1">
    <location>
        <begin position="42"/>
        <end position="72"/>
    </location>
</feature>
<gene>
    <name evidence="2" type="ORF">SteCoe_16583</name>
</gene>
<evidence type="ECO:0000256" key="1">
    <source>
        <dbReference type="SAM" id="MobiDB-lite"/>
    </source>
</evidence>
<evidence type="ECO:0000313" key="2">
    <source>
        <dbReference type="EMBL" id="OMJ82660.1"/>
    </source>
</evidence>
<reference evidence="2 3" key="1">
    <citation type="submission" date="2016-11" db="EMBL/GenBank/DDBJ databases">
        <title>The macronuclear genome of Stentor coeruleus: a giant cell with tiny introns.</title>
        <authorList>
            <person name="Slabodnick M."/>
            <person name="Ruby J.G."/>
            <person name="Reiff S.B."/>
            <person name="Swart E.C."/>
            <person name="Gosai S."/>
            <person name="Prabakaran S."/>
            <person name="Witkowska E."/>
            <person name="Larue G.E."/>
            <person name="Fisher S."/>
            <person name="Freeman R.M."/>
            <person name="Gunawardena J."/>
            <person name="Chu W."/>
            <person name="Stover N.A."/>
            <person name="Gregory B.D."/>
            <person name="Nowacki M."/>
            <person name="Derisi J."/>
            <person name="Roy S.W."/>
            <person name="Marshall W.F."/>
            <person name="Sood P."/>
        </authorList>
    </citation>
    <scope>NUCLEOTIDE SEQUENCE [LARGE SCALE GENOMIC DNA]</scope>
    <source>
        <strain evidence="2">WM001</strain>
    </source>
</reference>
<protein>
    <submittedName>
        <fullName evidence="2">Uncharacterized protein</fullName>
    </submittedName>
</protein>
<proteinExistence type="predicted"/>
<dbReference type="InterPro" id="IPR010736">
    <property type="entry name" value="SHIPPO-rpt"/>
</dbReference>
<keyword evidence="3" id="KW-1185">Reference proteome</keyword>
<dbReference type="OrthoDB" id="429991at2759"/>
<dbReference type="AlphaFoldDB" id="A0A1R2C106"/>
<accession>A0A1R2C106</accession>
<dbReference type="Pfam" id="PF07004">
    <property type="entry name" value="SHIPPO-rpt"/>
    <property type="match status" value="2"/>
</dbReference>
<sequence length="194" mass="21345">MSSLFGNSALTLRRQTPTCWSFSKEQRFKSPKARLESDYMTPQSTLNPRATSIGYGKRWKPHNPCGKDSPPPGTYNIPTTFNKEIGPKIVRTSVLPIVNSNHSTPGPGAYESYNVIGKHAPRFSFGGREITIKVSENPSPNAYNPVTTLTEFSGYKGVGFGYGGRLFPSISQDNTPGPGTYNHSSAFDKMKKLY</sequence>
<evidence type="ECO:0000313" key="3">
    <source>
        <dbReference type="Proteomes" id="UP000187209"/>
    </source>
</evidence>
<name>A0A1R2C106_9CILI</name>
<organism evidence="2 3">
    <name type="scientific">Stentor coeruleus</name>
    <dbReference type="NCBI Taxonomy" id="5963"/>
    <lineage>
        <taxon>Eukaryota</taxon>
        <taxon>Sar</taxon>
        <taxon>Alveolata</taxon>
        <taxon>Ciliophora</taxon>
        <taxon>Postciliodesmatophora</taxon>
        <taxon>Heterotrichea</taxon>
        <taxon>Heterotrichida</taxon>
        <taxon>Stentoridae</taxon>
        <taxon>Stentor</taxon>
    </lineage>
</organism>
<dbReference type="EMBL" id="MPUH01000332">
    <property type="protein sequence ID" value="OMJ82660.1"/>
    <property type="molecule type" value="Genomic_DNA"/>
</dbReference>